<evidence type="ECO:0000313" key="1">
    <source>
        <dbReference type="EMBL" id="MBU9714655.1"/>
    </source>
</evidence>
<reference evidence="1 2" key="1">
    <citation type="submission" date="2021-06" db="EMBL/GenBank/DDBJ databases">
        <title>Bacillus sp. RD4P76, an endophyte from a halophyte.</title>
        <authorList>
            <person name="Sun J.-Q."/>
        </authorList>
    </citation>
    <scope>NUCLEOTIDE SEQUENCE [LARGE SCALE GENOMIC DNA]</scope>
    <source>
        <strain evidence="1 2">CGMCC 1.15917</strain>
    </source>
</reference>
<organism evidence="1 2">
    <name type="scientific">Evansella tamaricis</name>
    <dbReference type="NCBI Taxonomy" id="2069301"/>
    <lineage>
        <taxon>Bacteria</taxon>
        <taxon>Bacillati</taxon>
        <taxon>Bacillota</taxon>
        <taxon>Bacilli</taxon>
        <taxon>Bacillales</taxon>
        <taxon>Bacillaceae</taxon>
        <taxon>Evansella</taxon>
    </lineage>
</organism>
<dbReference type="Pfam" id="PF11167">
    <property type="entry name" value="DUF2953"/>
    <property type="match status" value="1"/>
</dbReference>
<proteinExistence type="predicted"/>
<dbReference type="InterPro" id="IPR021338">
    <property type="entry name" value="DUF2953"/>
</dbReference>
<sequence length="219" mass="25406">MKYILLALLLPFLIFFKVKVYITYVHDGKDDDLSVKFTLLFGLIKYKIKVPVLAIDDESPSVFYKEKRESALGTKEMEEKFTLHRFLDDMKHFERFVKRVIGFHTIVRKFMKKVSINEFYWKTLMGTGDAALTGSTSGFLWATKGNIIGIMANYMKLKSEPKIEVVPEFQQMTLKTSFKCMVSFRIGHAILAGIKVLRHLKKGRTLFKVNTDARRDMNV</sequence>
<keyword evidence="2" id="KW-1185">Reference proteome</keyword>
<dbReference type="Proteomes" id="UP000784880">
    <property type="component" value="Unassembled WGS sequence"/>
</dbReference>
<dbReference type="RefSeq" id="WP_217069408.1">
    <property type="nucleotide sequence ID" value="NZ_JAHQCS010000183.1"/>
</dbReference>
<evidence type="ECO:0000313" key="2">
    <source>
        <dbReference type="Proteomes" id="UP000784880"/>
    </source>
</evidence>
<comment type="caution">
    <text evidence="1">The sequence shown here is derived from an EMBL/GenBank/DDBJ whole genome shotgun (WGS) entry which is preliminary data.</text>
</comment>
<gene>
    <name evidence="1" type="ORF">KS419_23195</name>
</gene>
<protein>
    <submittedName>
        <fullName evidence="1">DUF2953 domain-containing protein</fullName>
    </submittedName>
</protein>
<name>A0ABS6JLV7_9BACI</name>
<dbReference type="EMBL" id="JAHQCS010000183">
    <property type="protein sequence ID" value="MBU9714655.1"/>
    <property type="molecule type" value="Genomic_DNA"/>
</dbReference>
<accession>A0ABS6JLV7</accession>